<reference evidence="2 3" key="1">
    <citation type="submission" date="2018-04" db="EMBL/GenBank/DDBJ databases">
        <title>The genome of golden apple snail Pomacea canaliculata provides insight into stress tolerance and invasive adaptation.</title>
        <authorList>
            <person name="Liu C."/>
            <person name="Liu B."/>
            <person name="Ren Y."/>
            <person name="Zhang Y."/>
            <person name="Wang H."/>
            <person name="Li S."/>
            <person name="Jiang F."/>
            <person name="Yin L."/>
            <person name="Zhang G."/>
            <person name="Qian W."/>
            <person name="Fan W."/>
        </authorList>
    </citation>
    <scope>NUCLEOTIDE SEQUENCE [LARGE SCALE GENOMIC DNA]</scope>
    <source>
        <strain evidence="2">SZHN2017</strain>
        <tissue evidence="2">Muscle</tissue>
    </source>
</reference>
<organism evidence="2 3">
    <name type="scientific">Pomacea canaliculata</name>
    <name type="common">Golden apple snail</name>
    <dbReference type="NCBI Taxonomy" id="400727"/>
    <lineage>
        <taxon>Eukaryota</taxon>
        <taxon>Metazoa</taxon>
        <taxon>Spiralia</taxon>
        <taxon>Lophotrochozoa</taxon>
        <taxon>Mollusca</taxon>
        <taxon>Gastropoda</taxon>
        <taxon>Caenogastropoda</taxon>
        <taxon>Architaenioglossa</taxon>
        <taxon>Ampullarioidea</taxon>
        <taxon>Ampullariidae</taxon>
        <taxon>Pomacea</taxon>
    </lineage>
</organism>
<keyword evidence="3" id="KW-1185">Reference proteome</keyword>
<dbReference type="AlphaFoldDB" id="A0A2T7PML3"/>
<dbReference type="Proteomes" id="UP000245119">
    <property type="component" value="Linkage Group LG3"/>
</dbReference>
<comment type="caution">
    <text evidence="2">The sequence shown here is derived from an EMBL/GenBank/DDBJ whole genome shotgun (WGS) entry which is preliminary data.</text>
</comment>
<evidence type="ECO:0000313" key="2">
    <source>
        <dbReference type="EMBL" id="PVD34655.1"/>
    </source>
</evidence>
<proteinExistence type="predicted"/>
<accession>A0A2T7PML3</accession>
<sequence>MMECEHITTCAKPATLPASTGLTPPPPHTLRSAVHPRRAGSKFWLRSRDGHSRRGKPPAGQPS</sequence>
<evidence type="ECO:0000256" key="1">
    <source>
        <dbReference type="SAM" id="MobiDB-lite"/>
    </source>
</evidence>
<dbReference type="EMBL" id="PZQS01000003">
    <property type="protein sequence ID" value="PVD34655.1"/>
    <property type="molecule type" value="Genomic_DNA"/>
</dbReference>
<gene>
    <name evidence="2" type="ORF">C0Q70_05932</name>
</gene>
<evidence type="ECO:0000313" key="3">
    <source>
        <dbReference type="Proteomes" id="UP000245119"/>
    </source>
</evidence>
<protein>
    <submittedName>
        <fullName evidence="2">Uncharacterized protein</fullName>
    </submittedName>
</protein>
<feature type="region of interest" description="Disordered" evidence="1">
    <location>
        <begin position="1"/>
        <end position="63"/>
    </location>
</feature>
<name>A0A2T7PML3_POMCA</name>